<dbReference type="AlphaFoldDB" id="A0A1G9CU11"/>
<dbReference type="GO" id="GO:0016757">
    <property type="term" value="F:glycosyltransferase activity"/>
    <property type="evidence" value="ECO:0007669"/>
    <property type="project" value="UniProtKB-KW"/>
</dbReference>
<dbReference type="EMBL" id="FNEZ01000007">
    <property type="protein sequence ID" value="SDK55109.1"/>
    <property type="molecule type" value="Genomic_DNA"/>
</dbReference>
<feature type="domain" description="Glycosyltransferase RgtA/B/C/D-like" evidence="2">
    <location>
        <begin position="57"/>
        <end position="209"/>
    </location>
</feature>
<dbReference type="Proteomes" id="UP000199580">
    <property type="component" value="Unassembled WGS sequence"/>
</dbReference>
<dbReference type="RefSeq" id="WP_091399006.1">
    <property type="nucleotide sequence ID" value="NZ_BKAI01000010.1"/>
</dbReference>
<feature type="transmembrane region" description="Helical" evidence="1">
    <location>
        <begin position="7"/>
        <end position="23"/>
    </location>
</feature>
<feature type="transmembrane region" description="Helical" evidence="1">
    <location>
        <begin position="69"/>
        <end position="88"/>
    </location>
</feature>
<keyword evidence="3" id="KW-0808">Transferase</keyword>
<evidence type="ECO:0000313" key="3">
    <source>
        <dbReference type="EMBL" id="SDK55109.1"/>
    </source>
</evidence>
<name>A0A1G9CU11_9FLAO</name>
<feature type="transmembrane region" description="Helical" evidence="1">
    <location>
        <begin position="320"/>
        <end position="341"/>
    </location>
</feature>
<proteinExistence type="predicted"/>
<keyword evidence="1" id="KW-0472">Membrane</keyword>
<feature type="transmembrane region" description="Helical" evidence="1">
    <location>
        <begin position="268"/>
        <end position="285"/>
    </location>
</feature>
<keyword evidence="1" id="KW-0812">Transmembrane</keyword>
<feature type="transmembrane region" description="Helical" evidence="1">
    <location>
        <begin position="100"/>
        <end position="115"/>
    </location>
</feature>
<feature type="transmembrane region" description="Helical" evidence="1">
    <location>
        <begin position="241"/>
        <end position="261"/>
    </location>
</feature>
<keyword evidence="3" id="KW-0328">Glycosyltransferase</keyword>
<protein>
    <submittedName>
        <fullName evidence="3">Dolichyl-phosphate-mannose-protein mannosyltransferase</fullName>
    </submittedName>
</protein>
<feature type="transmembrane region" description="Helical" evidence="1">
    <location>
        <begin position="291"/>
        <end position="308"/>
    </location>
</feature>
<feature type="transmembrane region" description="Helical" evidence="1">
    <location>
        <begin position="192"/>
        <end position="211"/>
    </location>
</feature>
<evidence type="ECO:0000259" key="2">
    <source>
        <dbReference type="Pfam" id="PF13231"/>
    </source>
</evidence>
<feature type="transmembrane region" description="Helical" evidence="1">
    <location>
        <begin position="151"/>
        <end position="180"/>
    </location>
</feature>
<dbReference type="OrthoDB" id="9813729at2"/>
<feature type="transmembrane region" description="Helical" evidence="1">
    <location>
        <begin position="120"/>
        <end position="139"/>
    </location>
</feature>
<organism evidence="3 4">
    <name type="scientific">Flavobacterium noncentrifugens</name>
    <dbReference type="NCBI Taxonomy" id="1128970"/>
    <lineage>
        <taxon>Bacteria</taxon>
        <taxon>Pseudomonadati</taxon>
        <taxon>Bacteroidota</taxon>
        <taxon>Flavobacteriia</taxon>
        <taxon>Flavobacteriales</taxon>
        <taxon>Flavobacteriaceae</taxon>
        <taxon>Flavobacterium</taxon>
    </lineage>
</organism>
<sequence>MTKQNKLIIAIFCIIKFTLHLIADYHSGFQGDELLHIETGNHLAIGYMEFPPLIGVLAYVQNLFNSNSVYIHHLFSHISCILIIIYVGKITLELGGKNKALFLTLLCIVIAPAFGRSQQLFQPVIFGQLFWVLGFYQLVRFTKYLDKKYLTYLAIFSVIGFLFKYDVLFFIFGISSLLFFKRTRETLLKQNVRLHILLAFIIILPNIYWQYMTDYPVFQMFSRLYETQLDKISRIDNLKNLILASNPISLILILPALIYIFKSNKAELYKPLAFSITLSFLLLISSNGKSYYFFPIILTILPFGAIFWEQKVIQNHKWVMFPITFLLFLGSILISFGMPVYTFNHYLHSIYKFEKKDIDGGKYGVKYDEYYTKEKWKKTMSELKKVFDSLPENEKQNCKIWGKHYAQAGAVNLFGKEYNLPKAFSYHGSYYSWTPSGGMPNTVIALSYQVGDFFNPYFEKVTLVKSIYNPYADNEEELYQRIYICKKPKQNFEKMKDLFKHRIFE</sequence>
<dbReference type="InterPro" id="IPR038731">
    <property type="entry name" value="RgtA/B/C-like"/>
</dbReference>
<accession>A0A1G9CU11</accession>
<reference evidence="3 4" key="1">
    <citation type="submission" date="2016-10" db="EMBL/GenBank/DDBJ databases">
        <authorList>
            <person name="de Groot N.N."/>
        </authorList>
    </citation>
    <scope>NUCLEOTIDE SEQUENCE [LARGE SCALE GENOMIC DNA]</scope>
    <source>
        <strain evidence="3 4">CGMCC 1.10076</strain>
    </source>
</reference>
<feature type="transmembrane region" description="Helical" evidence="1">
    <location>
        <begin position="43"/>
        <end position="60"/>
    </location>
</feature>
<evidence type="ECO:0000256" key="1">
    <source>
        <dbReference type="SAM" id="Phobius"/>
    </source>
</evidence>
<keyword evidence="4" id="KW-1185">Reference proteome</keyword>
<keyword evidence="1" id="KW-1133">Transmembrane helix</keyword>
<dbReference type="STRING" id="1128970.SAMN04487935_3652"/>
<evidence type="ECO:0000313" key="4">
    <source>
        <dbReference type="Proteomes" id="UP000199580"/>
    </source>
</evidence>
<dbReference type="Pfam" id="PF13231">
    <property type="entry name" value="PMT_2"/>
    <property type="match status" value="1"/>
</dbReference>
<gene>
    <name evidence="3" type="ORF">SAMN04487935_3652</name>
</gene>